<feature type="region of interest" description="Disordered" evidence="4">
    <location>
        <begin position="218"/>
        <end position="248"/>
    </location>
</feature>
<evidence type="ECO:0000313" key="6">
    <source>
        <dbReference type="EMBL" id="KPI87554.1"/>
    </source>
</evidence>
<keyword evidence="3" id="KW-0862">Zinc</keyword>
<comment type="caution">
    <text evidence="6">The sequence shown here is derived from an EMBL/GenBank/DDBJ whole genome shotgun (WGS) entry which is preliminary data.</text>
</comment>
<evidence type="ECO:0000256" key="2">
    <source>
        <dbReference type="ARBA" id="ARBA00022771"/>
    </source>
</evidence>
<evidence type="ECO:0000256" key="4">
    <source>
        <dbReference type="SAM" id="MobiDB-lite"/>
    </source>
</evidence>
<evidence type="ECO:0000256" key="3">
    <source>
        <dbReference type="ARBA" id="ARBA00022833"/>
    </source>
</evidence>
<dbReference type="PROSITE" id="PS50280">
    <property type="entry name" value="SET"/>
    <property type="match status" value="1"/>
</dbReference>
<dbReference type="GO" id="GO:0008270">
    <property type="term" value="F:zinc ion binding"/>
    <property type="evidence" value="ECO:0007669"/>
    <property type="project" value="UniProtKB-KW"/>
</dbReference>
<feature type="compositionally biased region" description="Basic and acidic residues" evidence="4">
    <location>
        <begin position="222"/>
        <end position="247"/>
    </location>
</feature>
<dbReference type="Pfam" id="PF00856">
    <property type="entry name" value="SET"/>
    <property type="match status" value="1"/>
</dbReference>
<dbReference type="SUPFAM" id="SSF144232">
    <property type="entry name" value="HIT/MYND zinc finger-like"/>
    <property type="match status" value="1"/>
</dbReference>
<dbReference type="AlphaFoldDB" id="A0A0N1PDV1"/>
<sequence>MEELRLKGNSCFAKEPAEALPYYMQAVELYESLRGKDASCTIDELTKSAGNALTCLFRLGKTEQCSALATRVLKHNPIFAKANAMCGRCALADPSLDLSTAGSGTANAIALRFLCRAIYELPALEVSVRENIEEALTRLIRERVTVSSAFMESNEPGLRIVSGKHGCGVEAIRTIPSHAEVASLQTPFSVGGYEEFGGKGCCVECSLSLKNIMTELQESDGDVDHNAREDSDTNQEDAREREDKRSAEGGLRTCPECDMVAYCSEECEVAHSKQHEEFECARMQRLKEMMNGINANEIDAPEQFYEIAYHCITTIAGIRSKREDYDSVSTLTAHADAVLKALHPIGPLIANLFRGEEQPPLLCHVIGVLRCNAIEVADASGLGVGKGLYLGMMCASYYNHSCAPNCAIDAVQRRIITTRTIQVGEELTIAYIPQLYWPTRLRQECLSEGFFFTCGCPRCAEGTKDAFENALCMALPTGRKDATAHYHPIVQVRCTAVRVRNTDDITVKDAEELNDLLTELMKHLFPFHYLCHEVRNCLSFVYAVLADDQQCLSSCLDELLLWECVLPGALPVKEFKISNALRCVQMLGPDAPCAAALYPHLASLALLYEVAYPDNM</sequence>
<dbReference type="PANTHER" id="PTHR12197">
    <property type="entry name" value="HISTONE-LYSINE N-METHYLTRANSFERASE SMYD"/>
    <property type="match status" value="1"/>
</dbReference>
<feature type="domain" description="SET" evidence="5">
    <location>
        <begin position="156"/>
        <end position="432"/>
    </location>
</feature>
<dbReference type="SUPFAM" id="SSF82199">
    <property type="entry name" value="SET domain"/>
    <property type="match status" value="1"/>
</dbReference>
<accession>A0A0N1PDV1</accession>
<keyword evidence="7" id="KW-1185">Reference proteome</keyword>
<evidence type="ECO:0000313" key="7">
    <source>
        <dbReference type="Proteomes" id="UP000038009"/>
    </source>
</evidence>
<evidence type="ECO:0000259" key="5">
    <source>
        <dbReference type="PROSITE" id="PS50280"/>
    </source>
</evidence>
<dbReference type="EMBL" id="LJSK01000082">
    <property type="protein sequence ID" value="KPI87554.1"/>
    <property type="molecule type" value="Genomic_DNA"/>
</dbReference>
<dbReference type="InterPro" id="IPR002893">
    <property type="entry name" value="Znf_MYND"/>
</dbReference>
<dbReference type="Gene3D" id="1.25.40.10">
    <property type="entry name" value="Tetratricopeptide repeat domain"/>
    <property type="match status" value="2"/>
</dbReference>
<organism evidence="6 7">
    <name type="scientific">Leptomonas seymouri</name>
    <dbReference type="NCBI Taxonomy" id="5684"/>
    <lineage>
        <taxon>Eukaryota</taxon>
        <taxon>Discoba</taxon>
        <taxon>Euglenozoa</taxon>
        <taxon>Kinetoplastea</taxon>
        <taxon>Metakinetoplastina</taxon>
        <taxon>Trypanosomatida</taxon>
        <taxon>Trypanosomatidae</taxon>
        <taxon>Leishmaniinae</taxon>
        <taxon>Leptomonas</taxon>
    </lineage>
</organism>
<dbReference type="Proteomes" id="UP000038009">
    <property type="component" value="Unassembled WGS sequence"/>
</dbReference>
<evidence type="ECO:0000256" key="1">
    <source>
        <dbReference type="ARBA" id="ARBA00022723"/>
    </source>
</evidence>
<dbReference type="Gene3D" id="6.10.140.2220">
    <property type="match status" value="1"/>
</dbReference>
<gene>
    <name evidence="6" type="ORF">ABL78_3351</name>
</gene>
<dbReference type="PANTHER" id="PTHR12197:SF268">
    <property type="entry name" value="SET DOMAIN-CONTAINING PROTEIN"/>
    <property type="match status" value="1"/>
</dbReference>
<dbReference type="InterPro" id="IPR011990">
    <property type="entry name" value="TPR-like_helical_dom_sf"/>
</dbReference>
<dbReference type="VEuPathDB" id="TriTrypDB:Lsey_0082_0070"/>
<dbReference type="OMA" id="AYIPQLY"/>
<dbReference type="OrthoDB" id="5945798at2759"/>
<keyword evidence="1" id="KW-0479">Metal-binding</keyword>
<protein>
    <recommendedName>
        <fullName evidence="5">SET domain-containing protein</fullName>
    </recommendedName>
</protein>
<dbReference type="InterPro" id="IPR050869">
    <property type="entry name" value="H3K4_H4K5_MeTrfase"/>
</dbReference>
<dbReference type="GO" id="GO:0005634">
    <property type="term" value="C:nucleus"/>
    <property type="evidence" value="ECO:0007669"/>
    <property type="project" value="TreeGrafter"/>
</dbReference>
<dbReference type="InterPro" id="IPR046341">
    <property type="entry name" value="SET_dom_sf"/>
</dbReference>
<dbReference type="CDD" id="cd20071">
    <property type="entry name" value="SET_SMYD"/>
    <property type="match status" value="1"/>
</dbReference>
<dbReference type="Pfam" id="PF01753">
    <property type="entry name" value="zf-MYND"/>
    <property type="match status" value="1"/>
</dbReference>
<reference evidence="6 7" key="1">
    <citation type="journal article" date="2015" name="PLoS Pathog.">
        <title>Leptomonas seymouri: Adaptations to the Dixenous Life Cycle Analyzed by Genome Sequencing, Transcriptome Profiling and Co-infection with Leishmania donovani.</title>
        <authorList>
            <person name="Kraeva N."/>
            <person name="Butenko A."/>
            <person name="Hlavacova J."/>
            <person name="Kostygov A."/>
            <person name="Myskova J."/>
            <person name="Grybchuk D."/>
            <person name="Lestinova T."/>
            <person name="Votypka J."/>
            <person name="Volf P."/>
            <person name="Opperdoes F."/>
            <person name="Flegontov P."/>
            <person name="Lukes J."/>
            <person name="Yurchenko V."/>
        </authorList>
    </citation>
    <scope>NUCLEOTIDE SEQUENCE [LARGE SCALE GENOMIC DNA]</scope>
    <source>
        <strain evidence="6 7">ATCC 30220</strain>
    </source>
</reference>
<proteinExistence type="predicted"/>
<name>A0A0N1PDV1_LEPSE</name>
<dbReference type="Gene3D" id="2.170.270.10">
    <property type="entry name" value="SET domain"/>
    <property type="match status" value="1"/>
</dbReference>
<keyword evidence="2" id="KW-0863">Zinc-finger</keyword>
<dbReference type="InterPro" id="IPR001214">
    <property type="entry name" value="SET_dom"/>
</dbReference>